<dbReference type="InterPro" id="IPR051401">
    <property type="entry name" value="GtrA_CellWall_Glycosyl"/>
</dbReference>
<evidence type="ECO:0000256" key="5">
    <source>
        <dbReference type="ARBA" id="ARBA00023136"/>
    </source>
</evidence>
<organism evidence="8">
    <name type="scientific">hydrothermal vent metagenome</name>
    <dbReference type="NCBI Taxonomy" id="652676"/>
    <lineage>
        <taxon>unclassified sequences</taxon>
        <taxon>metagenomes</taxon>
        <taxon>ecological metagenomes</taxon>
    </lineage>
</organism>
<feature type="transmembrane region" description="Helical" evidence="6">
    <location>
        <begin position="44"/>
        <end position="63"/>
    </location>
</feature>
<keyword evidence="4 6" id="KW-1133">Transmembrane helix</keyword>
<feature type="transmembrane region" description="Helical" evidence="6">
    <location>
        <begin position="103"/>
        <end position="127"/>
    </location>
</feature>
<evidence type="ECO:0000256" key="4">
    <source>
        <dbReference type="ARBA" id="ARBA00022989"/>
    </source>
</evidence>
<comment type="similarity">
    <text evidence="2">Belongs to the GtrA family.</text>
</comment>
<evidence type="ECO:0000256" key="3">
    <source>
        <dbReference type="ARBA" id="ARBA00022692"/>
    </source>
</evidence>
<name>A0A3B1AAF4_9ZZZZ</name>
<proteinExistence type="inferred from homology"/>
<dbReference type="PANTHER" id="PTHR38459">
    <property type="entry name" value="PROPHAGE BACTOPRENOL-LINKED GLUCOSE TRANSLOCASE HOMOLOG"/>
    <property type="match status" value="1"/>
</dbReference>
<dbReference type="Pfam" id="PF04138">
    <property type="entry name" value="GtrA_DPMS_TM"/>
    <property type="match status" value="1"/>
</dbReference>
<evidence type="ECO:0000313" key="8">
    <source>
        <dbReference type="EMBL" id="VAX02726.1"/>
    </source>
</evidence>
<sequence length="133" mass="14775">MSPWRRIPFAALTRFGITGGLATAVHASVFVICIEWLGIAPVPAVVPAFLVALSVSYGLNYRWTFGASGLHRVMLPRFFAVALNGFFLNLLITWLVVDVAGYWYGYALIVAVFVVPLITFTLSKFWVFRETGQ</sequence>
<evidence type="ECO:0000259" key="7">
    <source>
        <dbReference type="Pfam" id="PF04138"/>
    </source>
</evidence>
<gene>
    <name evidence="8" type="ORF">MNBD_GAMMA20-1795</name>
</gene>
<dbReference type="GO" id="GO:0005886">
    <property type="term" value="C:plasma membrane"/>
    <property type="evidence" value="ECO:0007669"/>
    <property type="project" value="TreeGrafter"/>
</dbReference>
<feature type="transmembrane region" description="Helical" evidence="6">
    <location>
        <begin position="75"/>
        <end position="97"/>
    </location>
</feature>
<dbReference type="PANTHER" id="PTHR38459:SF1">
    <property type="entry name" value="PROPHAGE BACTOPRENOL-LINKED GLUCOSE TRANSLOCASE HOMOLOG"/>
    <property type="match status" value="1"/>
</dbReference>
<dbReference type="AlphaFoldDB" id="A0A3B1AAF4"/>
<evidence type="ECO:0000256" key="1">
    <source>
        <dbReference type="ARBA" id="ARBA00004141"/>
    </source>
</evidence>
<keyword evidence="5 6" id="KW-0472">Membrane</keyword>
<evidence type="ECO:0000256" key="6">
    <source>
        <dbReference type="SAM" id="Phobius"/>
    </source>
</evidence>
<protein>
    <recommendedName>
        <fullName evidence="7">GtrA/DPMS transmembrane domain-containing protein</fullName>
    </recommendedName>
</protein>
<dbReference type="InterPro" id="IPR007267">
    <property type="entry name" value="GtrA_DPMS_TM"/>
</dbReference>
<accession>A0A3B1AAF4</accession>
<comment type="subcellular location">
    <subcellularLocation>
        <location evidence="1">Membrane</location>
        <topology evidence="1">Multi-pass membrane protein</topology>
    </subcellularLocation>
</comment>
<dbReference type="GO" id="GO:0000271">
    <property type="term" value="P:polysaccharide biosynthetic process"/>
    <property type="evidence" value="ECO:0007669"/>
    <property type="project" value="InterPro"/>
</dbReference>
<keyword evidence="3 6" id="KW-0812">Transmembrane</keyword>
<feature type="transmembrane region" description="Helical" evidence="6">
    <location>
        <begin position="12"/>
        <end position="38"/>
    </location>
</feature>
<reference evidence="8" key="1">
    <citation type="submission" date="2018-06" db="EMBL/GenBank/DDBJ databases">
        <authorList>
            <person name="Zhirakovskaya E."/>
        </authorList>
    </citation>
    <scope>NUCLEOTIDE SEQUENCE</scope>
</reference>
<dbReference type="EMBL" id="UOFU01000287">
    <property type="protein sequence ID" value="VAX02726.1"/>
    <property type="molecule type" value="Genomic_DNA"/>
</dbReference>
<feature type="domain" description="GtrA/DPMS transmembrane" evidence="7">
    <location>
        <begin position="14"/>
        <end position="128"/>
    </location>
</feature>
<evidence type="ECO:0000256" key="2">
    <source>
        <dbReference type="ARBA" id="ARBA00009399"/>
    </source>
</evidence>